<evidence type="ECO:0000313" key="3">
    <source>
        <dbReference type="EMBL" id="GID58183.1"/>
    </source>
</evidence>
<feature type="compositionally biased region" description="Basic and acidic residues" evidence="1">
    <location>
        <begin position="174"/>
        <end position="192"/>
    </location>
</feature>
<feature type="chain" id="PRO_5045473806" description="40-residue YVTN family beta-propeller repeat protein" evidence="2">
    <location>
        <begin position="28"/>
        <end position="192"/>
    </location>
</feature>
<evidence type="ECO:0008006" key="5">
    <source>
        <dbReference type="Google" id="ProtNLM"/>
    </source>
</evidence>
<name>A0ABQ3XI52_9ACTN</name>
<dbReference type="RefSeq" id="WP_203801858.1">
    <property type="nucleotide sequence ID" value="NZ_BAAAQE010000006.1"/>
</dbReference>
<protein>
    <recommendedName>
        <fullName evidence="5">40-residue YVTN family beta-propeller repeat protein</fullName>
    </recommendedName>
</protein>
<organism evidence="3 4">
    <name type="scientific">Actinoplanes couchii</name>
    <dbReference type="NCBI Taxonomy" id="403638"/>
    <lineage>
        <taxon>Bacteria</taxon>
        <taxon>Bacillati</taxon>
        <taxon>Actinomycetota</taxon>
        <taxon>Actinomycetes</taxon>
        <taxon>Micromonosporales</taxon>
        <taxon>Micromonosporaceae</taxon>
        <taxon>Actinoplanes</taxon>
    </lineage>
</organism>
<keyword evidence="4" id="KW-1185">Reference proteome</keyword>
<feature type="signal peptide" evidence="2">
    <location>
        <begin position="1"/>
        <end position="27"/>
    </location>
</feature>
<proteinExistence type="predicted"/>
<keyword evidence="2" id="KW-0732">Signal</keyword>
<evidence type="ECO:0000313" key="4">
    <source>
        <dbReference type="Proteomes" id="UP000612282"/>
    </source>
</evidence>
<gene>
    <name evidence="3" type="ORF">Aco03nite_065870</name>
</gene>
<sequence length="192" mass="20002">MSNRRVGAVVAAVLTGTTALVATPASADDTRAALTITSIGDMLVDGVHERVFISDPSAGQVIATDYSGKQVGTVDVPGAGDLALTADSSRLYVASPGTSAVVALDTATLDRAATYSTGEVKPDDVTVAGGRIWFSYVSGGGALGTIDPATETVSLNRYATGQVRRRTGLRLRPARPDRCPRQWEDRGPGRRR</sequence>
<comment type="caution">
    <text evidence="3">The sequence shown here is derived from an EMBL/GenBank/DDBJ whole genome shotgun (WGS) entry which is preliminary data.</text>
</comment>
<dbReference type="Proteomes" id="UP000612282">
    <property type="component" value="Unassembled WGS sequence"/>
</dbReference>
<dbReference type="InterPro" id="IPR015943">
    <property type="entry name" value="WD40/YVTN_repeat-like_dom_sf"/>
</dbReference>
<evidence type="ECO:0000256" key="2">
    <source>
        <dbReference type="SAM" id="SignalP"/>
    </source>
</evidence>
<reference evidence="3 4" key="1">
    <citation type="submission" date="2021-01" db="EMBL/GenBank/DDBJ databases">
        <title>Whole genome shotgun sequence of Actinoplanes couchii NBRC 106145.</title>
        <authorList>
            <person name="Komaki H."/>
            <person name="Tamura T."/>
        </authorList>
    </citation>
    <scope>NUCLEOTIDE SEQUENCE [LARGE SCALE GENOMIC DNA]</scope>
    <source>
        <strain evidence="3 4">NBRC 106145</strain>
    </source>
</reference>
<dbReference type="Gene3D" id="2.130.10.10">
    <property type="entry name" value="YVTN repeat-like/Quinoprotein amine dehydrogenase"/>
    <property type="match status" value="1"/>
</dbReference>
<dbReference type="SUPFAM" id="SSF63825">
    <property type="entry name" value="YWTD domain"/>
    <property type="match status" value="1"/>
</dbReference>
<feature type="region of interest" description="Disordered" evidence="1">
    <location>
        <begin position="173"/>
        <end position="192"/>
    </location>
</feature>
<accession>A0ABQ3XI52</accession>
<evidence type="ECO:0000256" key="1">
    <source>
        <dbReference type="SAM" id="MobiDB-lite"/>
    </source>
</evidence>
<dbReference type="EMBL" id="BOMG01000082">
    <property type="protein sequence ID" value="GID58183.1"/>
    <property type="molecule type" value="Genomic_DNA"/>
</dbReference>